<evidence type="ECO:0000256" key="1">
    <source>
        <dbReference type="ARBA" id="ARBA00023015"/>
    </source>
</evidence>
<name>A0A841DYA6_9ACTN</name>
<dbReference type="PROSITE" id="PS01081">
    <property type="entry name" value="HTH_TETR_1"/>
    <property type="match status" value="1"/>
</dbReference>
<dbReference type="Proteomes" id="UP000558997">
    <property type="component" value="Unassembled WGS sequence"/>
</dbReference>
<evidence type="ECO:0000256" key="3">
    <source>
        <dbReference type="ARBA" id="ARBA00023163"/>
    </source>
</evidence>
<dbReference type="Gene3D" id="1.10.357.10">
    <property type="entry name" value="Tetracycline Repressor, domain 2"/>
    <property type="match status" value="1"/>
</dbReference>
<dbReference type="AlphaFoldDB" id="A0A841DYA6"/>
<dbReference type="PROSITE" id="PS50977">
    <property type="entry name" value="HTH_TETR_2"/>
    <property type="match status" value="1"/>
</dbReference>
<dbReference type="InterPro" id="IPR009057">
    <property type="entry name" value="Homeodomain-like_sf"/>
</dbReference>
<dbReference type="SUPFAM" id="SSF46689">
    <property type="entry name" value="Homeodomain-like"/>
    <property type="match status" value="1"/>
</dbReference>
<dbReference type="Gene3D" id="1.10.10.60">
    <property type="entry name" value="Homeodomain-like"/>
    <property type="match status" value="1"/>
</dbReference>
<dbReference type="PANTHER" id="PTHR30055">
    <property type="entry name" value="HTH-TYPE TRANSCRIPTIONAL REGULATOR RUTR"/>
    <property type="match status" value="1"/>
</dbReference>
<dbReference type="InterPro" id="IPR023772">
    <property type="entry name" value="DNA-bd_HTH_TetR-type_CS"/>
</dbReference>
<organism evidence="6 7">
    <name type="scientific">Kribbella solani</name>
    <dbReference type="NCBI Taxonomy" id="236067"/>
    <lineage>
        <taxon>Bacteria</taxon>
        <taxon>Bacillati</taxon>
        <taxon>Actinomycetota</taxon>
        <taxon>Actinomycetes</taxon>
        <taxon>Propionibacteriales</taxon>
        <taxon>Kribbellaceae</taxon>
        <taxon>Kribbella</taxon>
    </lineage>
</organism>
<dbReference type="GO" id="GO:0000976">
    <property type="term" value="F:transcription cis-regulatory region binding"/>
    <property type="evidence" value="ECO:0007669"/>
    <property type="project" value="TreeGrafter"/>
</dbReference>
<feature type="domain" description="HTH tetR-type" evidence="5">
    <location>
        <begin position="21"/>
        <end position="81"/>
    </location>
</feature>
<dbReference type="Pfam" id="PF17754">
    <property type="entry name" value="TetR_C_14"/>
    <property type="match status" value="1"/>
</dbReference>
<keyword evidence="2 4" id="KW-0238">DNA-binding</keyword>
<dbReference type="EMBL" id="JACHNF010000001">
    <property type="protein sequence ID" value="MBB5980218.1"/>
    <property type="molecule type" value="Genomic_DNA"/>
</dbReference>
<gene>
    <name evidence="6" type="ORF">HDA44_003559</name>
</gene>
<dbReference type="InterPro" id="IPR050109">
    <property type="entry name" value="HTH-type_TetR-like_transc_reg"/>
</dbReference>
<dbReference type="PANTHER" id="PTHR30055:SF234">
    <property type="entry name" value="HTH-TYPE TRANSCRIPTIONAL REGULATOR BETI"/>
    <property type="match status" value="1"/>
</dbReference>
<dbReference type="GO" id="GO:0003700">
    <property type="term" value="F:DNA-binding transcription factor activity"/>
    <property type="evidence" value="ECO:0007669"/>
    <property type="project" value="TreeGrafter"/>
</dbReference>
<dbReference type="RefSeq" id="WP_184835783.1">
    <property type="nucleotide sequence ID" value="NZ_BAAAVN010000007.1"/>
</dbReference>
<evidence type="ECO:0000313" key="6">
    <source>
        <dbReference type="EMBL" id="MBB5980218.1"/>
    </source>
</evidence>
<protein>
    <submittedName>
        <fullName evidence="6">AcrR family transcriptional regulator</fullName>
    </submittedName>
</protein>
<comment type="caution">
    <text evidence="6">The sequence shown here is derived from an EMBL/GenBank/DDBJ whole genome shotgun (WGS) entry which is preliminary data.</text>
</comment>
<keyword evidence="1" id="KW-0805">Transcription regulation</keyword>
<keyword evidence="3" id="KW-0804">Transcription</keyword>
<reference evidence="6 7" key="1">
    <citation type="submission" date="2020-08" db="EMBL/GenBank/DDBJ databases">
        <title>Sequencing the genomes of 1000 actinobacteria strains.</title>
        <authorList>
            <person name="Klenk H.-P."/>
        </authorList>
    </citation>
    <scope>NUCLEOTIDE SEQUENCE [LARGE SCALE GENOMIC DNA]</scope>
    <source>
        <strain evidence="6 7">DSM 17294</strain>
    </source>
</reference>
<evidence type="ECO:0000256" key="2">
    <source>
        <dbReference type="ARBA" id="ARBA00023125"/>
    </source>
</evidence>
<evidence type="ECO:0000256" key="4">
    <source>
        <dbReference type="PROSITE-ProRule" id="PRU00335"/>
    </source>
</evidence>
<keyword evidence="7" id="KW-1185">Reference proteome</keyword>
<proteinExistence type="predicted"/>
<dbReference type="PRINTS" id="PR00455">
    <property type="entry name" value="HTHTETR"/>
</dbReference>
<feature type="DNA-binding region" description="H-T-H motif" evidence="4">
    <location>
        <begin position="44"/>
        <end position="63"/>
    </location>
</feature>
<accession>A0A841DYA6</accession>
<evidence type="ECO:0000313" key="7">
    <source>
        <dbReference type="Proteomes" id="UP000558997"/>
    </source>
</evidence>
<evidence type="ECO:0000259" key="5">
    <source>
        <dbReference type="PROSITE" id="PS50977"/>
    </source>
</evidence>
<sequence length="228" mass="25037">MTAHRAEPPGKPLGLRERKKAKTRAAIQEHALRLFKDQGYAETTVQEIAAAAEVSPATFFRYFATKEDTVVLDRLDPVMIELFRSQPAELTPTEALQAAIRQSMSELTDDEWELESERQRLVMNAPELRVRMLDQLYEGIDLLVTLAAERTGRAPDDLSVRAWAGAVVGVMMATYRQLAIDAPLPKYLQTMDLAFDQLDGLKLSSSDRADVGGCGQGVAGLEAEGGCG</sequence>
<dbReference type="InterPro" id="IPR041347">
    <property type="entry name" value="MftR_C"/>
</dbReference>
<dbReference type="Pfam" id="PF00440">
    <property type="entry name" value="TetR_N"/>
    <property type="match status" value="1"/>
</dbReference>
<dbReference type="InterPro" id="IPR001647">
    <property type="entry name" value="HTH_TetR"/>
</dbReference>